<comment type="subcellular location">
    <subcellularLocation>
        <location evidence="1 7">Nucleus</location>
    </subcellularLocation>
</comment>
<dbReference type="InterPro" id="IPR037241">
    <property type="entry name" value="E2F-DP_heterodim"/>
</dbReference>
<keyword evidence="12" id="KW-1185">Reference proteome</keyword>
<dbReference type="InterPro" id="IPR014889">
    <property type="entry name" value="Transc_factor_DP_C"/>
</dbReference>
<dbReference type="SMART" id="SM01372">
    <property type="entry name" value="E2F_TDP"/>
    <property type="match status" value="1"/>
</dbReference>
<dbReference type="Pfam" id="PF02319">
    <property type="entry name" value="WHD_E2F_TDP"/>
    <property type="match status" value="1"/>
</dbReference>
<proteinExistence type="inferred from homology"/>
<evidence type="ECO:0000256" key="8">
    <source>
        <dbReference type="SAM" id="MobiDB-lite"/>
    </source>
</evidence>
<gene>
    <name evidence="11" type="ORF">L596_016826</name>
</gene>
<dbReference type="GO" id="GO:0000977">
    <property type="term" value="F:RNA polymerase II transcription regulatory region sequence-specific DNA binding"/>
    <property type="evidence" value="ECO:0007669"/>
    <property type="project" value="TreeGrafter"/>
</dbReference>
<accession>A0A4U5NJ51</accession>
<feature type="region of interest" description="Disordered" evidence="8">
    <location>
        <begin position="313"/>
        <end position="333"/>
    </location>
</feature>
<dbReference type="GO" id="GO:0005634">
    <property type="term" value="C:nucleus"/>
    <property type="evidence" value="ECO:0007669"/>
    <property type="project" value="UniProtKB-SubCell"/>
</dbReference>
<dbReference type="InterPro" id="IPR036388">
    <property type="entry name" value="WH-like_DNA-bd_sf"/>
</dbReference>
<dbReference type="EMBL" id="AZBU02000004">
    <property type="protein sequence ID" value="TKR83199.1"/>
    <property type="molecule type" value="Genomic_DNA"/>
</dbReference>
<dbReference type="STRING" id="34508.A0A4U5NJ51"/>
<dbReference type="InterPro" id="IPR015648">
    <property type="entry name" value="Transcrpt_fac_DP"/>
</dbReference>
<evidence type="ECO:0000259" key="9">
    <source>
        <dbReference type="SMART" id="SM01138"/>
    </source>
</evidence>
<evidence type="ECO:0000256" key="4">
    <source>
        <dbReference type="ARBA" id="ARBA00023125"/>
    </source>
</evidence>
<sequence length="340" mass="39617">MEPVIVHGKRVILLKRVLGTEYPVFNAGKAIRSKYVKTADESKGMKHFGAKVCEKVKAKQKTNYKEVADELVQEHVDGLWSTRMMSERKEKNIRRRVYDATNVLIAMNIIVKEKKELRWVGLPKTTAQKFQKIDEEKYKRLAPIKQKTEQLHDLINQLFAYKFLLERNRERERNEGRPADNTILYLHIIVNTNKKTLIDCAISHDKTEYLFNFDQPFEIHDEHRGAQALGLAFGLDRGEVTPEHREKIKSYLPEALRHFIDQFFDGSPLRRQTLPPPPVQDKKPLILIRSFQQKNHVVLSNLANQQTRYVAASRASRQVPQRGNSEGTQRGSQVQRYIYC</sequence>
<dbReference type="GO" id="GO:0000981">
    <property type="term" value="F:DNA-binding transcription factor activity, RNA polymerase II-specific"/>
    <property type="evidence" value="ECO:0007669"/>
    <property type="project" value="TreeGrafter"/>
</dbReference>
<dbReference type="SMART" id="SM01138">
    <property type="entry name" value="DP"/>
    <property type="match status" value="1"/>
</dbReference>
<evidence type="ECO:0000313" key="12">
    <source>
        <dbReference type="Proteomes" id="UP000298663"/>
    </source>
</evidence>
<dbReference type="CDD" id="cd14458">
    <property type="entry name" value="DP_DD"/>
    <property type="match status" value="1"/>
</dbReference>
<reference evidence="11 12" key="1">
    <citation type="journal article" date="2015" name="Genome Biol.">
        <title>Comparative genomics of Steinernema reveals deeply conserved gene regulatory networks.</title>
        <authorList>
            <person name="Dillman A.R."/>
            <person name="Macchietto M."/>
            <person name="Porter C.F."/>
            <person name="Rogers A."/>
            <person name="Williams B."/>
            <person name="Antoshechkin I."/>
            <person name="Lee M.M."/>
            <person name="Goodwin Z."/>
            <person name="Lu X."/>
            <person name="Lewis E.E."/>
            <person name="Goodrich-Blair H."/>
            <person name="Stock S.P."/>
            <person name="Adams B.J."/>
            <person name="Sternberg P.W."/>
            <person name="Mortazavi A."/>
        </authorList>
    </citation>
    <scope>NUCLEOTIDE SEQUENCE [LARGE SCALE GENOMIC DNA]</scope>
    <source>
        <strain evidence="11 12">ALL</strain>
    </source>
</reference>
<dbReference type="Gene3D" id="1.10.10.10">
    <property type="entry name" value="Winged helix-like DNA-binding domain superfamily/Winged helix DNA-binding domain"/>
    <property type="match status" value="1"/>
</dbReference>
<dbReference type="FunFam" id="1.10.10.10:FF:000360">
    <property type="entry name" value="Transcription factor Dp-1, a"/>
    <property type="match status" value="1"/>
</dbReference>
<keyword evidence="3 7" id="KW-0805">Transcription regulation</keyword>
<dbReference type="GO" id="GO:0005667">
    <property type="term" value="C:transcription regulator complex"/>
    <property type="evidence" value="ECO:0007669"/>
    <property type="project" value="InterPro"/>
</dbReference>
<evidence type="ECO:0000256" key="6">
    <source>
        <dbReference type="ARBA" id="ARBA00023242"/>
    </source>
</evidence>
<feature type="domain" description="Transcription factor DP C-terminal" evidence="9">
    <location>
        <begin position="128"/>
        <end position="270"/>
    </location>
</feature>
<keyword evidence="4 7" id="KW-0238">DNA-binding</keyword>
<evidence type="ECO:0000256" key="1">
    <source>
        <dbReference type="ARBA" id="ARBA00004123"/>
    </source>
</evidence>
<dbReference type="OrthoDB" id="552115at2759"/>
<dbReference type="InterPro" id="IPR036390">
    <property type="entry name" value="WH_DNA-bd_sf"/>
</dbReference>
<evidence type="ECO:0000256" key="7">
    <source>
        <dbReference type="RuleBase" id="RU003796"/>
    </source>
</evidence>
<dbReference type="GO" id="GO:0051726">
    <property type="term" value="P:regulation of cell cycle"/>
    <property type="evidence" value="ECO:0007669"/>
    <property type="project" value="InterPro"/>
</dbReference>
<comment type="caution">
    <text evidence="11">The sequence shown here is derived from an EMBL/GenBank/DDBJ whole genome shotgun (WGS) entry which is preliminary data.</text>
</comment>
<organism evidence="11 12">
    <name type="scientific">Steinernema carpocapsae</name>
    <name type="common">Entomopathogenic nematode</name>
    <dbReference type="NCBI Taxonomy" id="34508"/>
    <lineage>
        <taxon>Eukaryota</taxon>
        <taxon>Metazoa</taxon>
        <taxon>Ecdysozoa</taxon>
        <taxon>Nematoda</taxon>
        <taxon>Chromadorea</taxon>
        <taxon>Rhabditida</taxon>
        <taxon>Tylenchina</taxon>
        <taxon>Panagrolaimomorpha</taxon>
        <taxon>Strongyloidoidea</taxon>
        <taxon>Steinernematidae</taxon>
        <taxon>Steinernema</taxon>
    </lineage>
</organism>
<dbReference type="AlphaFoldDB" id="A0A4U5NJ51"/>
<protein>
    <recommendedName>
        <fullName evidence="13">E2F/DP family winged-helix DNA-binding domain-containing protein</fullName>
    </recommendedName>
</protein>
<dbReference type="Gene3D" id="1.20.140.80">
    <property type="entry name" value="Transcription factor DP"/>
    <property type="match status" value="1"/>
</dbReference>
<dbReference type="Pfam" id="PF08781">
    <property type="entry name" value="DP"/>
    <property type="match status" value="1"/>
</dbReference>
<dbReference type="SUPFAM" id="SSF46785">
    <property type="entry name" value="Winged helix' DNA-binding domain"/>
    <property type="match status" value="1"/>
</dbReference>
<dbReference type="InterPro" id="IPR038168">
    <property type="entry name" value="TF_DP_C_sf"/>
</dbReference>
<dbReference type="InterPro" id="IPR003316">
    <property type="entry name" value="E2F_WHTH_DNA-bd_dom"/>
</dbReference>
<evidence type="ECO:0000313" key="11">
    <source>
        <dbReference type="EMBL" id="TKR83199.1"/>
    </source>
</evidence>
<reference evidence="11 12" key="2">
    <citation type="journal article" date="2019" name="G3 (Bethesda)">
        <title>Hybrid Assembly of the Genome of the Entomopathogenic Nematode Steinernema carpocapsae Identifies the X-Chromosome.</title>
        <authorList>
            <person name="Serra L."/>
            <person name="Macchietto M."/>
            <person name="Macias-Munoz A."/>
            <person name="McGill C.J."/>
            <person name="Rodriguez I.M."/>
            <person name="Rodriguez B."/>
            <person name="Murad R."/>
            <person name="Mortazavi A."/>
        </authorList>
    </citation>
    <scope>NUCLEOTIDE SEQUENCE [LARGE SCALE GENOMIC DNA]</scope>
    <source>
        <strain evidence="11 12">ALL</strain>
    </source>
</reference>
<dbReference type="PANTHER" id="PTHR12548">
    <property type="entry name" value="TRANSCRIPTION FACTOR DP"/>
    <property type="match status" value="1"/>
</dbReference>
<name>A0A4U5NJ51_STECR</name>
<evidence type="ECO:0000259" key="10">
    <source>
        <dbReference type="SMART" id="SM01372"/>
    </source>
</evidence>
<evidence type="ECO:0000256" key="3">
    <source>
        <dbReference type="ARBA" id="ARBA00023015"/>
    </source>
</evidence>
<feature type="domain" description="E2F/DP family winged-helix DNA-binding" evidence="10">
    <location>
        <begin position="40"/>
        <end position="121"/>
    </location>
</feature>
<dbReference type="PANTHER" id="PTHR12548:SF9">
    <property type="entry name" value="TRANSCRIPTION FACTOR DP"/>
    <property type="match status" value="1"/>
</dbReference>
<comment type="similarity">
    <text evidence="2 7">Belongs to the E2F/DP family.</text>
</comment>
<dbReference type="SUPFAM" id="SSF144074">
    <property type="entry name" value="E2F-DP heterodimerization region"/>
    <property type="match status" value="1"/>
</dbReference>
<feature type="compositionally biased region" description="Polar residues" evidence="8">
    <location>
        <begin position="315"/>
        <end position="333"/>
    </location>
</feature>
<evidence type="ECO:0000256" key="2">
    <source>
        <dbReference type="ARBA" id="ARBA00010940"/>
    </source>
</evidence>
<keyword evidence="5 7" id="KW-0804">Transcription</keyword>
<keyword evidence="6 7" id="KW-0539">Nucleus</keyword>
<dbReference type="Proteomes" id="UP000298663">
    <property type="component" value="Unassembled WGS sequence"/>
</dbReference>
<evidence type="ECO:0000256" key="5">
    <source>
        <dbReference type="ARBA" id="ARBA00023163"/>
    </source>
</evidence>
<evidence type="ECO:0008006" key="13">
    <source>
        <dbReference type="Google" id="ProtNLM"/>
    </source>
</evidence>